<keyword evidence="3" id="KW-1185">Reference proteome</keyword>
<dbReference type="PANTHER" id="PTHR38360">
    <property type="entry name" value="OS03G0120000 PROTEIN"/>
    <property type="match status" value="1"/>
</dbReference>
<dbReference type="PANTHER" id="PTHR38360:SF1">
    <property type="entry name" value="F12P19.7"/>
    <property type="match status" value="1"/>
</dbReference>
<evidence type="ECO:0000313" key="2">
    <source>
        <dbReference type="EMBL" id="PUZ43143.1"/>
    </source>
</evidence>
<protein>
    <recommendedName>
        <fullName evidence="4">Fe/B12 periplasmic-binding domain-containing protein</fullName>
    </recommendedName>
</protein>
<feature type="chain" id="PRO_5015673782" description="Fe/B12 periplasmic-binding domain-containing protein" evidence="1">
    <location>
        <begin position="27"/>
        <end position="448"/>
    </location>
</feature>
<evidence type="ECO:0000256" key="1">
    <source>
        <dbReference type="SAM" id="SignalP"/>
    </source>
</evidence>
<accession>A0A2T7CIT5</accession>
<gene>
    <name evidence="2" type="ORF">GQ55_9G638900</name>
</gene>
<reference evidence="2 3" key="1">
    <citation type="submission" date="2018-04" db="EMBL/GenBank/DDBJ databases">
        <title>WGS assembly of Panicum hallii var. hallii HAL2.</title>
        <authorList>
            <person name="Lovell J."/>
            <person name="Jenkins J."/>
            <person name="Lowry D."/>
            <person name="Mamidi S."/>
            <person name="Sreedasyam A."/>
            <person name="Weng X."/>
            <person name="Barry K."/>
            <person name="Bonette J."/>
            <person name="Campitelli B."/>
            <person name="Daum C."/>
            <person name="Gordon S."/>
            <person name="Gould B."/>
            <person name="Lipzen A."/>
            <person name="MacQueen A."/>
            <person name="Palacio-Mejia J."/>
            <person name="Plott C."/>
            <person name="Shakirov E."/>
            <person name="Shu S."/>
            <person name="Yoshinaga Y."/>
            <person name="Zane M."/>
            <person name="Rokhsar D."/>
            <person name="Grimwood J."/>
            <person name="Schmutz J."/>
            <person name="Juenger T."/>
        </authorList>
    </citation>
    <scope>NUCLEOTIDE SEQUENCE [LARGE SCALE GENOMIC DNA]</scope>
    <source>
        <strain evidence="3">cv. HAL2</strain>
    </source>
</reference>
<sequence length="448" mass="49753">MAIACSCSCCLQVLLLWAALWTVALAAVAVPAKLKAAPAPVVAGPVSRVEDARMFQIYYGQSFKVIKNFGDGKSYLLMQNTSKMASKTKYCTGRIKSFVIPLANFSVDTTASPGTNAAMAFLNFSHLKYSLHHQFRSVSTEINISVFFLKRNKLLGVLESLKGITSNQVASQCVLQSYTSGNTQLVNRTDAQTLSQFSAQFISNIDDDKGCNFAAYVPLEEDTPLQRAEWIKYLGTFTNSEDRANAVYDAIKRNYLCLSKAAANLSTRFKPIVAWIVYTQGMWTFVKESYALQYVTDAGAEIVDATITNKRFNSSDSEDMDNFHAILCTVDVVIDQTYALEPAEYKLSTFLENINVSQDSCFSFVSNRSIWRFDKRIGVSGTLDWYDGAISQPQLVLGDLIEVFFPTGNYTTIYFRNLAKEEGVTEIGPEMCTRSMSAPMEPITLPCQ</sequence>
<dbReference type="SUPFAM" id="SSF53807">
    <property type="entry name" value="Helical backbone' metal receptor"/>
    <property type="match status" value="1"/>
</dbReference>
<keyword evidence="1" id="KW-0732">Signal</keyword>
<proteinExistence type="predicted"/>
<organism evidence="2 3">
    <name type="scientific">Panicum hallii var. hallii</name>
    <dbReference type="NCBI Taxonomy" id="1504633"/>
    <lineage>
        <taxon>Eukaryota</taxon>
        <taxon>Viridiplantae</taxon>
        <taxon>Streptophyta</taxon>
        <taxon>Embryophyta</taxon>
        <taxon>Tracheophyta</taxon>
        <taxon>Spermatophyta</taxon>
        <taxon>Magnoliopsida</taxon>
        <taxon>Liliopsida</taxon>
        <taxon>Poales</taxon>
        <taxon>Poaceae</taxon>
        <taxon>PACMAD clade</taxon>
        <taxon>Panicoideae</taxon>
        <taxon>Panicodae</taxon>
        <taxon>Paniceae</taxon>
        <taxon>Panicinae</taxon>
        <taxon>Panicum</taxon>
        <taxon>Panicum sect. Panicum</taxon>
    </lineage>
</organism>
<dbReference type="STRING" id="1504633.A0A2T7CIT5"/>
<feature type="signal peptide" evidence="1">
    <location>
        <begin position="1"/>
        <end position="26"/>
    </location>
</feature>
<dbReference type="Proteomes" id="UP000244336">
    <property type="component" value="Chromosome 9"/>
</dbReference>
<dbReference type="EMBL" id="CM009757">
    <property type="protein sequence ID" value="PUZ43143.1"/>
    <property type="molecule type" value="Genomic_DNA"/>
</dbReference>
<name>A0A2T7CIT5_9POAL</name>
<evidence type="ECO:0000313" key="3">
    <source>
        <dbReference type="Proteomes" id="UP000244336"/>
    </source>
</evidence>
<evidence type="ECO:0008006" key="4">
    <source>
        <dbReference type="Google" id="ProtNLM"/>
    </source>
</evidence>
<dbReference type="AlphaFoldDB" id="A0A2T7CIT5"/>
<dbReference type="Gramene" id="PUZ43143">
    <property type="protein sequence ID" value="PUZ43143"/>
    <property type="gene ID" value="GQ55_9G638900"/>
</dbReference>
<dbReference type="OrthoDB" id="409848at2759"/>